<gene>
    <name evidence="9" type="primary">BHLH128</name>
    <name evidence="9" type="ORF">AXF42_Ash021184</name>
</gene>
<evidence type="ECO:0000313" key="9">
    <source>
        <dbReference type="EMBL" id="PKA52430.1"/>
    </source>
</evidence>
<evidence type="ECO:0000256" key="3">
    <source>
        <dbReference type="ARBA" id="ARBA00023015"/>
    </source>
</evidence>
<keyword evidence="10" id="KW-1185">Reference proteome</keyword>
<dbReference type="PANTHER" id="PTHR16223:SF125">
    <property type="entry name" value="OS08G0506700 PROTEIN"/>
    <property type="match status" value="1"/>
</dbReference>
<dbReference type="Gene3D" id="4.10.280.10">
    <property type="entry name" value="Helix-loop-helix DNA-binding domain"/>
    <property type="match status" value="1"/>
</dbReference>
<evidence type="ECO:0000259" key="8">
    <source>
        <dbReference type="PROSITE" id="PS50888"/>
    </source>
</evidence>
<dbReference type="GO" id="GO:0005634">
    <property type="term" value="C:nucleus"/>
    <property type="evidence" value="ECO:0007669"/>
    <property type="project" value="UniProtKB-SubCell"/>
</dbReference>
<dbReference type="GO" id="GO:0000981">
    <property type="term" value="F:DNA-binding transcription factor activity, RNA polymerase II-specific"/>
    <property type="evidence" value="ECO:0007669"/>
    <property type="project" value="TreeGrafter"/>
</dbReference>
<evidence type="ECO:0000313" key="10">
    <source>
        <dbReference type="Proteomes" id="UP000236161"/>
    </source>
</evidence>
<organism evidence="9 10">
    <name type="scientific">Apostasia shenzhenica</name>
    <dbReference type="NCBI Taxonomy" id="1088818"/>
    <lineage>
        <taxon>Eukaryota</taxon>
        <taxon>Viridiplantae</taxon>
        <taxon>Streptophyta</taxon>
        <taxon>Embryophyta</taxon>
        <taxon>Tracheophyta</taxon>
        <taxon>Spermatophyta</taxon>
        <taxon>Magnoliopsida</taxon>
        <taxon>Liliopsida</taxon>
        <taxon>Asparagales</taxon>
        <taxon>Orchidaceae</taxon>
        <taxon>Apostasioideae</taxon>
        <taxon>Apostasia</taxon>
    </lineage>
</organism>
<accession>A0A2I0AA61</accession>
<protein>
    <submittedName>
        <fullName evidence="9">Transcription factor bHLH128</fullName>
    </submittedName>
</protein>
<reference evidence="9 10" key="1">
    <citation type="journal article" date="2017" name="Nature">
        <title>The Apostasia genome and the evolution of orchids.</title>
        <authorList>
            <person name="Zhang G.Q."/>
            <person name="Liu K.W."/>
            <person name="Li Z."/>
            <person name="Lohaus R."/>
            <person name="Hsiao Y.Y."/>
            <person name="Niu S.C."/>
            <person name="Wang J.Y."/>
            <person name="Lin Y.C."/>
            <person name="Xu Q."/>
            <person name="Chen L.J."/>
            <person name="Yoshida K."/>
            <person name="Fujiwara S."/>
            <person name="Wang Z.W."/>
            <person name="Zhang Y.Q."/>
            <person name="Mitsuda N."/>
            <person name="Wang M."/>
            <person name="Liu G.H."/>
            <person name="Pecoraro L."/>
            <person name="Huang H.X."/>
            <person name="Xiao X.J."/>
            <person name="Lin M."/>
            <person name="Wu X.Y."/>
            <person name="Wu W.L."/>
            <person name="Chen Y.Y."/>
            <person name="Chang S.B."/>
            <person name="Sakamoto S."/>
            <person name="Ohme-Takagi M."/>
            <person name="Yagi M."/>
            <person name="Zeng S.J."/>
            <person name="Shen C.Y."/>
            <person name="Yeh C.M."/>
            <person name="Luo Y.B."/>
            <person name="Tsai W.C."/>
            <person name="Van de Peer Y."/>
            <person name="Liu Z.J."/>
        </authorList>
    </citation>
    <scope>NUCLEOTIDE SEQUENCE [LARGE SCALE GENOMIC DNA]</scope>
    <source>
        <strain evidence="10">cv. Shenzhen</strain>
        <tissue evidence="9">Stem</tissue>
    </source>
</reference>
<dbReference type="PANTHER" id="PTHR16223">
    <property type="entry name" value="TRANSCRIPTION FACTOR BHLH83-RELATED"/>
    <property type="match status" value="1"/>
</dbReference>
<dbReference type="InterPro" id="IPR036638">
    <property type="entry name" value="HLH_DNA-bd_sf"/>
</dbReference>
<keyword evidence="4" id="KW-0238">DNA-binding</keyword>
<dbReference type="InterPro" id="IPR011598">
    <property type="entry name" value="bHLH_dom"/>
</dbReference>
<dbReference type="FunFam" id="4.10.280.10:FF:000021">
    <property type="entry name" value="Transcription factor bHLH130 family"/>
    <property type="match status" value="1"/>
</dbReference>
<dbReference type="InterPro" id="IPR045239">
    <property type="entry name" value="bHLH95_bHLH"/>
</dbReference>
<feature type="coiled-coil region" evidence="7">
    <location>
        <begin position="319"/>
        <end position="346"/>
    </location>
</feature>
<comment type="similarity">
    <text evidence="2">Belongs to the bHLH protein family.</text>
</comment>
<dbReference type="AlphaFoldDB" id="A0A2I0AA61"/>
<dbReference type="STRING" id="1088818.A0A2I0AA61"/>
<sequence length="352" mass="38115">MSRLVPSSKKPPLAAAVVRQAGLARYGSAPGSLLSSIAESVIGGGDGSSGEFLAAGASDAVAERFFGGDSPCLTSESSCRVASAAAAASPPDLERSIRRVECGRGMFPQEYGGFREFAGGSHLIRHSSSPAGFFADLLMESGLSQPKGVGNCSQMAGKRLSSQWSFSQQDSLSQISETTIADMAESIIHGNKGNEAAGNLESSFNRVPFCSWDDTHSIVFNSAPHKRAKDNNEDTIATYSNLDPQLSLPCTSLEMEAVEKYLQVQQDIVHCKLRAKRGCATHPRSIAERERRTRISKRLRKLQELVPNMDKQTNTSDMLDLAVEYIKELQSQIKKLNQEHAECTCIIKLERA</sequence>
<proteinExistence type="inferred from homology"/>
<evidence type="ECO:0000256" key="1">
    <source>
        <dbReference type="ARBA" id="ARBA00004123"/>
    </source>
</evidence>
<evidence type="ECO:0000256" key="5">
    <source>
        <dbReference type="ARBA" id="ARBA00023163"/>
    </source>
</evidence>
<dbReference type="SUPFAM" id="SSF47459">
    <property type="entry name" value="HLH, helix-loop-helix DNA-binding domain"/>
    <property type="match status" value="1"/>
</dbReference>
<dbReference type="CDD" id="cd11393">
    <property type="entry name" value="bHLH_AtbHLH_like"/>
    <property type="match status" value="1"/>
</dbReference>
<dbReference type="PROSITE" id="PS50888">
    <property type="entry name" value="BHLH"/>
    <property type="match status" value="1"/>
</dbReference>
<evidence type="ECO:0000256" key="6">
    <source>
        <dbReference type="ARBA" id="ARBA00023242"/>
    </source>
</evidence>
<dbReference type="GO" id="GO:0000978">
    <property type="term" value="F:RNA polymerase II cis-regulatory region sequence-specific DNA binding"/>
    <property type="evidence" value="ECO:0007669"/>
    <property type="project" value="TreeGrafter"/>
</dbReference>
<keyword evidence="7" id="KW-0175">Coiled coil</keyword>
<dbReference type="Proteomes" id="UP000236161">
    <property type="component" value="Unassembled WGS sequence"/>
</dbReference>
<dbReference type="OrthoDB" id="2019494at2759"/>
<keyword evidence="6" id="KW-0539">Nucleus</keyword>
<dbReference type="Pfam" id="PF00010">
    <property type="entry name" value="HLH"/>
    <property type="match status" value="1"/>
</dbReference>
<keyword evidence="3" id="KW-0805">Transcription regulation</keyword>
<evidence type="ECO:0000256" key="7">
    <source>
        <dbReference type="SAM" id="Coils"/>
    </source>
</evidence>
<feature type="domain" description="BHLH" evidence="8">
    <location>
        <begin position="279"/>
        <end position="329"/>
    </location>
</feature>
<evidence type="ECO:0000256" key="4">
    <source>
        <dbReference type="ARBA" id="ARBA00023125"/>
    </source>
</evidence>
<dbReference type="EMBL" id="KZ452006">
    <property type="protein sequence ID" value="PKA52430.1"/>
    <property type="molecule type" value="Genomic_DNA"/>
</dbReference>
<dbReference type="GO" id="GO:0046983">
    <property type="term" value="F:protein dimerization activity"/>
    <property type="evidence" value="ECO:0007669"/>
    <property type="project" value="InterPro"/>
</dbReference>
<name>A0A2I0AA61_9ASPA</name>
<dbReference type="SMART" id="SM00353">
    <property type="entry name" value="HLH"/>
    <property type="match status" value="1"/>
</dbReference>
<evidence type="ECO:0000256" key="2">
    <source>
        <dbReference type="ARBA" id="ARBA00005510"/>
    </source>
</evidence>
<keyword evidence="5" id="KW-0804">Transcription</keyword>
<dbReference type="InterPro" id="IPR045843">
    <property type="entry name" value="IND-like"/>
</dbReference>
<comment type="subcellular location">
    <subcellularLocation>
        <location evidence="1">Nucleus</location>
    </subcellularLocation>
</comment>